<dbReference type="SUPFAM" id="SSF52540">
    <property type="entry name" value="P-loop containing nucleoside triphosphate hydrolases"/>
    <property type="match status" value="1"/>
</dbReference>
<dbReference type="NCBIfam" id="TIGR01447">
    <property type="entry name" value="recD"/>
    <property type="match status" value="1"/>
</dbReference>
<keyword evidence="3" id="KW-0347">Helicase</keyword>
<dbReference type="EMBL" id="JACYTR010000001">
    <property type="protein sequence ID" value="MBD8524261.1"/>
    <property type="molecule type" value="Genomic_DNA"/>
</dbReference>
<keyword evidence="6" id="KW-1185">Reference proteome</keyword>
<dbReference type="Gene3D" id="3.40.50.300">
    <property type="entry name" value="P-loop containing nucleotide triphosphate hydrolases"/>
    <property type="match status" value="3"/>
</dbReference>
<sequence>MSRFDFAALNRLPADLSDPFEQAVWRWTLAHGGDALLAERVARTARAEAAGDSCLALTGAQASRHGGTALDSQQLQQLRRSSLISDGGHIAPLVIDARQRLYFWRNWRHEQRISEQIVQALSTAADQAASESLEAALQQAFADSDPALDSLQRKAVRQALSRRLLILTGGPGTGKTRTVGRLIEAARRLHGETLQIHVAAPTGKAAQRLNMLFDRDANNVTAAQTVHRLLGFDPDTQRFRHGRELPLKTDLLIVDEVSMLDLGTLRTLLEAVPPSTHLVLMGDAEQLQSVTTGSVLDDIVQALEGIPDSPVVRLQHGFRSEHGLLPVFIAAQQGDAKALTRGADDLFAPISLRSCADLTQRDQRLHDWALQLIDQLSGAVTGQGEQDAARLLQAWQQQQLLCVLNEGPFGASEAALRIEARLREAWRVLPGTASFAGQAIMVRRNDYARGLFNGDLGVLLPDTSSRLRAWFADPMSSRLRSFATGDLPEHASACALTVHKSQGSEFPRVALLLPPDAESRVLSRQLVYTALTRARQRVEIWGDEAVLGAALARRSSRLGGLRDLLVQRCAALRG</sequence>
<dbReference type="GO" id="GO:0043139">
    <property type="term" value="F:5'-3' DNA helicase activity"/>
    <property type="evidence" value="ECO:0007669"/>
    <property type="project" value="UniProtKB-UniRule"/>
</dbReference>
<dbReference type="SMART" id="SM00382">
    <property type="entry name" value="AAA"/>
    <property type="match status" value="1"/>
</dbReference>
<protein>
    <recommendedName>
        <fullName evidence="3">RecBCD enzyme subunit RecD</fullName>
        <ecNumber evidence="3">5.6.2.3</ecNumber>
    </recommendedName>
    <alternativeName>
        <fullName evidence="3">DNA 5'-3' helicase subunit RecD</fullName>
    </alternativeName>
    <alternativeName>
        <fullName evidence="3">Exonuclease V subunit RecD</fullName>
        <shortName evidence="3">ExoV subunit RecD</shortName>
    </alternativeName>
    <alternativeName>
        <fullName evidence="3">Helicase/nuclease RecBCD subunit RecD</fullName>
    </alternativeName>
</protein>
<keyword evidence="3" id="KW-0540">Nuclease</keyword>
<reference evidence="5 6" key="1">
    <citation type="submission" date="2020-09" db="EMBL/GenBank/DDBJ databases">
        <title>Pseudoxanthomonas sp. CAU 1598 isolated from sand of Yaerae Beach.</title>
        <authorList>
            <person name="Kim W."/>
        </authorList>
    </citation>
    <scope>NUCLEOTIDE SEQUENCE [LARGE SCALE GENOMIC DNA]</scope>
    <source>
        <strain evidence="5 6">CAU 1598</strain>
    </source>
</reference>
<dbReference type="GO" id="GO:0005524">
    <property type="term" value="F:ATP binding"/>
    <property type="evidence" value="ECO:0007669"/>
    <property type="project" value="UniProtKB-UniRule"/>
</dbReference>
<accession>A0AAW3ZIF6</accession>
<comment type="subunit">
    <text evidence="3">Heterotrimer of RecB, RecC and RecD. All subunits contribute to DNA-binding.</text>
</comment>
<comment type="catalytic activity">
    <reaction evidence="3">
        <text>ATP + H2O = ADP + phosphate + H(+)</text>
        <dbReference type="Rhea" id="RHEA:13065"/>
        <dbReference type="ChEBI" id="CHEBI:15377"/>
        <dbReference type="ChEBI" id="CHEBI:15378"/>
        <dbReference type="ChEBI" id="CHEBI:30616"/>
        <dbReference type="ChEBI" id="CHEBI:43474"/>
        <dbReference type="ChEBI" id="CHEBI:456216"/>
        <dbReference type="EC" id="5.6.2.3"/>
    </reaction>
</comment>
<keyword evidence="3 5" id="KW-0378">Hydrolase</keyword>
<comment type="miscellaneous">
    <text evidence="3">In the RecBCD complex, RecB has a slow 3'-5' helicase, an exonuclease activity and loads RecA onto ssDNA, RecD has a fast 5'-3' helicase activity, while RecC stimulates the ATPase and processivity of the RecB helicase and contributes to recognition of the Chi site.</text>
</comment>
<dbReference type="AlphaFoldDB" id="A0AAW3ZIF6"/>
<feature type="binding site" evidence="3">
    <location>
        <begin position="169"/>
        <end position="176"/>
    </location>
    <ligand>
        <name>ATP</name>
        <dbReference type="ChEBI" id="CHEBI:30616"/>
    </ligand>
</feature>
<organism evidence="5 6">
    <name type="scientific">Pseudomarimonas arenosa</name>
    <dbReference type="NCBI Taxonomy" id="2774145"/>
    <lineage>
        <taxon>Bacteria</taxon>
        <taxon>Pseudomonadati</taxon>
        <taxon>Pseudomonadota</taxon>
        <taxon>Gammaproteobacteria</taxon>
        <taxon>Lysobacterales</taxon>
        <taxon>Lysobacteraceae</taxon>
        <taxon>Pseudomarimonas</taxon>
    </lineage>
</organism>
<comment type="function">
    <text evidence="3">A helicase/nuclease that prepares dsDNA breaks (DSB) for recombinational DNA repair. Binds to DSBs and unwinds DNA via a highly rapid and processive ATP-dependent bidirectional helicase activity. Unwinds dsDNA until it encounters a Chi (crossover hotspot instigator) sequence from the 3' direction. Cuts ssDNA a few nucleotides 3' to the Chi site. The properties and activities of the enzyme are changed at Chi. The Chi-altered holoenzyme produces a long 3'-ssDNA overhang and facilitates RecA-binding to the ssDNA for homologous DNA recombination and repair. Holoenzyme degrades any linearized DNA that is unable to undergo homologous recombination. In the holoenzyme this subunit has ssDNA-dependent ATPase and 5'-3' helicase activity. When added to pre-assembled RecBC greatly stimulates nuclease activity and augments holoenzyme processivity. Negatively regulates the RecA-loading ability of RecBCD.</text>
</comment>
<evidence type="ECO:0000313" key="5">
    <source>
        <dbReference type="EMBL" id="MBD8524261.1"/>
    </source>
</evidence>
<keyword evidence="3" id="KW-0227">DNA damage</keyword>
<dbReference type="InterPro" id="IPR050534">
    <property type="entry name" value="Coronavir_polyprotein_1ab"/>
</dbReference>
<keyword evidence="1 3" id="KW-0547">Nucleotide-binding</keyword>
<dbReference type="GO" id="GO:0017116">
    <property type="term" value="F:single-stranded DNA helicase activity"/>
    <property type="evidence" value="ECO:0007669"/>
    <property type="project" value="TreeGrafter"/>
</dbReference>
<keyword evidence="3" id="KW-0269">Exonuclease</keyword>
<gene>
    <name evidence="3 5" type="primary">recD</name>
    <name evidence="5" type="ORF">IFO71_00760</name>
</gene>
<dbReference type="PANTHER" id="PTHR43788:SF6">
    <property type="entry name" value="DNA HELICASE B"/>
    <property type="match status" value="1"/>
</dbReference>
<evidence type="ECO:0000259" key="4">
    <source>
        <dbReference type="SMART" id="SM00382"/>
    </source>
</evidence>
<dbReference type="GO" id="GO:0000724">
    <property type="term" value="P:double-strand break repair via homologous recombination"/>
    <property type="evidence" value="ECO:0007669"/>
    <property type="project" value="UniProtKB-UniRule"/>
</dbReference>
<dbReference type="Pfam" id="PF13538">
    <property type="entry name" value="UvrD_C_2"/>
    <property type="match status" value="1"/>
</dbReference>
<dbReference type="CDD" id="cd18809">
    <property type="entry name" value="SF1_C_RecD"/>
    <property type="match status" value="1"/>
</dbReference>
<dbReference type="InterPro" id="IPR006344">
    <property type="entry name" value="RecD"/>
</dbReference>
<keyword evidence="3" id="KW-0234">DNA repair</keyword>
<dbReference type="Proteomes" id="UP000613768">
    <property type="component" value="Unassembled WGS sequence"/>
</dbReference>
<dbReference type="InterPro" id="IPR003593">
    <property type="entry name" value="AAA+_ATPase"/>
</dbReference>
<evidence type="ECO:0000256" key="3">
    <source>
        <dbReference type="HAMAP-Rule" id="MF_01487"/>
    </source>
</evidence>
<dbReference type="EC" id="5.6.2.3" evidence="3"/>
<dbReference type="GO" id="GO:0003677">
    <property type="term" value="F:DNA binding"/>
    <property type="evidence" value="ECO:0007669"/>
    <property type="project" value="UniProtKB-UniRule"/>
</dbReference>
<feature type="domain" description="AAA+ ATPase" evidence="4">
    <location>
        <begin position="161"/>
        <end position="432"/>
    </location>
</feature>
<dbReference type="HAMAP" id="MF_01487">
    <property type="entry name" value="RecD"/>
    <property type="match status" value="1"/>
</dbReference>
<comment type="caution">
    <text evidence="5">The sequence shown here is derived from an EMBL/GenBank/DDBJ whole genome shotgun (WGS) entry which is preliminary data.</text>
</comment>
<evidence type="ECO:0000313" key="6">
    <source>
        <dbReference type="Proteomes" id="UP000613768"/>
    </source>
</evidence>
<dbReference type="InterPro" id="IPR027417">
    <property type="entry name" value="P-loop_NTPase"/>
</dbReference>
<dbReference type="GO" id="GO:0009338">
    <property type="term" value="C:exodeoxyribonuclease V complex"/>
    <property type="evidence" value="ECO:0007669"/>
    <property type="project" value="InterPro"/>
</dbReference>
<dbReference type="GO" id="GO:0008854">
    <property type="term" value="F:exodeoxyribonuclease V activity"/>
    <property type="evidence" value="ECO:0007669"/>
    <property type="project" value="InterPro"/>
</dbReference>
<comment type="similarity">
    <text evidence="3">Belongs to the RecD family.</text>
</comment>
<keyword evidence="2 3" id="KW-0067">ATP-binding</keyword>
<dbReference type="InterPro" id="IPR027785">
    <property type="entry name" value="UvrD-like_helicase_C"/>
</dbReference>
<name>A0AAW3ZIF6_9GAMM</name>
<keyword evidence="3" id="KW-0413">Isomerase</keyword>
<dbReference type="RefSeq" id="WP_192027603.1">
    <property type="nucleotide sequence ID" value="NZ_JACYTR010000001.1"/>
</dbReference>
<dbReference type="CDD" id="cd17933">
    <property type="entry name" value="DEXSc_RecD-like"/>
    <property type="match status" value="1"/>
</dbReference>
<keyword evidence="3" id="KW-0238">DNA-binding</keyword>
<evidence type="ECO:0000256" key="2">
    <source>
        <dbReference type="ARBA" id="ARBA00022840"/>
    </source>
</evidence>
<dbReference type="PANTHER" id="PTHR43788">
    <property type="entry name" value="DNA2/NAM7 HELICASE FAMILY MEMBER"/>
    <property type="match status" value="1"/>
</dbReference>
<proteinExistence type="inferred from homology"/>
<dbReference type="Pfam" id="PF13245">
    <property type="entry name" value="AAA_19"/>
    <property type="match status" value="1"/>
</dbReference>
<evidence type="ECO:0000256" key="1">
    <source>
        <dbReference type="ARBA" id="ARBA00022741"/>
    </source>
</evidence>